<comment type="similarity">
    <text evidence="1">Belongs to the myoviridae tail sheath protein family.</text>
</comment>
<evidence type="ECO:0000256" key="1">
    <source>
        <dbReference type="ARBA" id="ARBA00008005"/>
    </source>
</evidence>
<dbReference type="InterPro" id="IPR007067">
    <property type="entry name" value="Tail_sheath"/>
</dbReference>
<dbReference type="Pfam" id="PF04984">
    <property type="entry name" value="Phage_sheath_1"/>
    <property type="match status" value="1"/>
</dbReference>
<accession>A0A084ZE71</accession>
<name>A0A084ZE71_9ENTR</name>
<dbReference type="OrthoDB" id="5442644at2"/>
<evidence type="ECO:0000313" key="3">
    <source>
        <dbReference type="EMBL" id="KFB95765.1"/>
    </source>
</evidence>
<reference evidence="4" key="1">
    <citation type="submission" date="2014-05" db="EMBL/GenBank/DDBJ databases">
        <title>ATOL: Assembling a taxonomically balanced genome-scale reconstruction of the evolutionary history of the Enterobacteriaceae.</title>
        <authorList>
            <person name="Plunkett G. III"/>
            <person name="Neeno-Eckwall E.C."/>
            <person name="Glasner J.D."/>
            <person name="Perna N.T."/>
        </authorList>
    </citation>
    <scope>NUCLEOTIDE SEQUENCE [LARGE SCALE GENOMIC DNA]</scope>
    <source>
        <strain evidence="4">ATCC 49490</strain>
    </source>
</reference>
<dbReference type="eggNOG" id="COG4386">
    <property type="taxonomic scope" value="Bacteria"/>
</dbReference>
<evidence type="ECO:0000313" key="4">
    <source>
        <dbReference type="Proteomes" id="UP000028630"/>
    </source>
</evidence>
<organism evidence="3 4">
    <name type="scientific">Trabulsiella guamensis ATCC 49490</name>
    <dbReference type="NCBI Taxonomy" id="1005994"/>
    <lineage>
        <taxon>Bacteria</taxon>
        <taxon>Pseudomonadati</taxon>
        <taxon>Pseudomonadota</taxon>
        <taxon>Gammaproteobacteria</taxon>
        <taxon>Enterobacterales</taxon>
        <taxon>Enterobacteriaceae</taxon>
        <taxon>Trabulsiella</taxon>
    </lineage>
</organism>
<gene>
    <name evidence="3" type="ORF">GTGU_04692</name>
</gene>
<dbReference type="AlphaFoldDB" id="A0A084ZE71"/>
<evidence type="ECO:0000259" key="2">
    <source>
        <dbReference type="Pfam" id="PF04984"/>
    </source>
</evidence>
<dbReference type="RefSeq" id="WP_038163428.1">
    <property type="nucleotide sequence ID" value="NZ_JMTB01000154.1"/>
</dbReference>
<dbReference type="EMBL" id="JMTB01000154">
    <property type="protein sequence ID" value="KFB95765.1"/>
    <property type="molecule type" value="Genomic_DNA"/>
</dbReference>
<feature type="domain" description="Tail sheath protein subtilisin-like" evidence="2">
    <location>
        <begin position="206"/>
        <end position="366"/>
    </location>
</feature>
<dbReference type="InterPro" id="IPR035089">
    <property type="entry name" value="Phage_sheath_subtilisin"/>
</dbReference>
<feature type="non-terminal residue" evidence="3">
    <location>
        <position position="462"/>
    </location>
</feature>
<proteinExistence type="inferred from homology"/>
<keyword evidence="4" id="KW-1185">Reference proteome</keyword>
<dbReference type="Proteomes" id="UP000028630">
    <property type="component" value="Unassembled WGS sequence"/>
</dbReference>
<comment type="caution">
    <text evidence="3">The sequence shown here is derived from an EMBL/GenBank/DDBJ whole genome shotgun (WGS) entry which is preliminary data.</text>
</comment>
<dbReference type="PIRSF" id="PIRSF007349">
    <property type="entry name" value="Tsp_L"/>
    <property type="match status" value="1"/>
</dbReference>
<sequence length="462" mass="49733">MSIGNIPDDLRVPLVVIDFDNSLAMSAAPAQSRKILVVGQQRATASVEPLTLNRITGDSMADNLYGRGSMLGEMLKILRKGNSYTETVAMGLAELDAGNAATASITMLGTATAAGTLALLVSGVSVQVGVAVADTAEIVAQNIVNAITAKPATQVTATIDAESSAKVVLTVNWKGVTGNDADVRLNYYSGEKTPAGISATLTAFTGGTGTPDIQSVVAALGDEWYTDIVFPYNDTQSLNTIRDELLVRWGPLKMMEMQLWTAFRGTHAQTGTFGDARNDWLISCLGTNIAPEPSWLWAASYAGIASYQLALDPARPLQTLVLPGIKPPARAIRWDMTERNLLLHDGIATHYVDAGDNVCIEREITMYRVNSFGDTDISYLDVQSPATLGRIRYIIKNRFTSRYPRHKLAGDDVLDKIDADQPVMTPKICTAELLDIALTELVPAGLVEDFEDYKATLSVTRD</sequence>
<protein>
    <submittedName>
        <fullName evidence="3">Phage tail sheath protein</fullName>
    </submittedName>
</protein>